<protein>
    <submittedName>
        <fullName evidence="1">Zinc finger miz domain-containing protein</fullName>
    </submittedName>
</protein>
<dbReference type="Proteomes" id="UP001056778">
    <property type="component" value="Chromosome 6"/>
</dbReference>
<comment type="caution">
    <text evidence="1">The sequence shown here is derived from an EMBL/GenBank/DDBJ whole genome shotgun (WGS) entry which is preliminary data.</text>
</comment>
<evidence type="ECO:0000313" key="1">
    <source>
        <dbReference type="EMBL" id="KAI4459245.1"/>
    </source>
</evidence>
<gene>
    <name evidence="1" type="ORF">MML48_6g00004127</name>
</gene>
<organism evidence="1 2">
    <name type="scientific">Holotrichia oblita</name>
    <name type="common">Chafer beetle</name>
    <dbReference type="NCBI Taxonomy" id="644536"/>
    <lineage>
        <taxon>Eukaryota</taxon>
        <taxon>Metazoa</taxon>
        <taxon>Ecdysozoa</taxon>
        <taxon>Arthropoda</taxon>
        <taxon>Hexapoda</taxon>
        <taxon>Insecta</taxon>
        <taxon>Pterygota</taxon>
        <taxon>Neoptera</taxon>
        <taxon>Endopterygota</taxon>
        <taxon>Coleoptera</taxon>
        <taxon>Polyphaga</taxon>
        <taxon>Scarabaeiformia</taxon>
        <taxon>Scarabaeidae</taxon>
        <taxon>Melolonthinae</taxon>
        <taxon>Holotrichia</taxon>
    </lineage>
</organism>
<dbReference type="EMBL" id="CM043020">
    <property type="protein sequence ID" value="KAI4459245.1"/>
    <property type="molecule type" value="Genomic_DNA"/>
</dbReference>
<evidence type="ECO:0000313" key="2">
    <source>
        <dbReference type="Proteomes" id="UP001056778"/>
    </source>
</evidence>
<name>A0ACB9SXH4_HOLOL</name>
<keyword evidence="2" id="KW-1185">Reference proteome</keyword>
<proteinExistence type="predicted"/>
<reference evidence="1" key="1">
    <citation type="submission" date="2022-04" db="EMBL/GenBank/DDBJ databases">
        <title>Chromosome-scale genome assembly of Holotrichia oblita Faldermann.</title>
        <authorList>
            <person name="Rongchong L."/>
        </authorList>
    </citation>
    <scope>NUCLEOTIDE SEQUENCE</scope>
    <source>
        <strain evidence="1">81SQS9</strain>
    </source>
</reference>
<accession>A0ACB9SXH4</accession>
<sequence length="790" mass="86454">MMACFRDWSPGGATAQQQLSVVTTVWGVTTSSQSGPHGGGFVANGGPSQLAAGAGATPSAYASNLKQPTHHQGNYQTGGYRQTGPGVGNYGAGSGMNTAEGGGYGGGNALSAAAMVAAATATATATASVVALQDNSQFSTQQYNQGYQQRMMSMNAMNGMNGMNPMNNMSNMAANMGMNMHNGMMGGMPSQMGPKMGMQTPSPNSMYPRRMAPYPSPAMHMSQKRSQPTYSTTGPCPTMNPNFNHNGQYPAYAARQPTYQSQYPTQQTLGPTSSFGPGSMVPVRGSNTMRQATPPYTQQGQYFPASSMNTMGQFHTGNSGQYMNGNATVQYTSTNQFQQDVSMRNNMSYQHSPIPGNPTPPLTPASSMPPYISPNPDVKPNFNDLKPPIPQVQKDDELRLTFPVRDGIILPPFRLEHNLAVSNHVFQLKPTVHQTLMWRSDLELQLKCFHHEDRQMNTNWPASVQVSVNATPLVIDRGENKTSHKPLYLKDVCQPGRNTIQITVSACCCSHLFVLQLVHRPSVRSVLQGLLKKRLLTADHCIAKIKRNFNNTQSGTNMADRDRDAVEQTALKVSLKCPITFKRITLPARGHECKHIQCFDLESYLQLNCERGSWRCPVCNKPAQLEGLEVDQYMWGILNTLSNSECEEVTIDSAVNWKPTKVIGTNIKTENDENESCGGSKRMNKAMSPGSMTLPTMNNWDMSQAMSPYLPPDMNSIASGSMMNGPPSYRSESLGPLCFCLGTMNQHQYESVLEDVLLPYINDLDSSESSYTFIHDNTLRHMAKFVKTFT</sequence>